<dbReference type="RefSeq" id="XP_039140816.1">
    <property type="nucleotide sequence ID" value="XM_039284882.1"/>
</dbReference>
<gene>
    <name evidence="2 3 4 5 6" type="primary">LOC120278003</name>
</gene>
<proteinExistence type="predicted"/>
<dbReference type="GeneID" id="120278003"/>
<protein>
    <submittedName>
        <fullName evidence="2 3">Uncharacterized protein LOC120278003 isoform X1</fullName>
    </submittedName>
</protein>
<keyword evidence="1" id="KW-1185">Reference proteome</keyword>
<evidence type="ECO:0000313" key="4">
    <source>
        <dbReference type="RefSeq" id="XP_039140817.1"/>
    </source>
</evidence>
<dbReference type="AlphaFoldDB" id="A0AB40CLA2"/>
<reference evidence="2 3" key="1">
    <citation type="submission" date="2025-04" db="UniProtKB">
        <authorList>
            <consortium name="RefSeq"/>
        </authorList>
    </citation>
    <scope>IDENTIFICATION</scope>
</reference>
<dbReference type="RefSeq" id="XP_039140817.1">
    <property type="nucleotide sequence ID" value="XM_039284883.1"/>
</dbReference>
<dbReference type="RefSeq" id="XP_039140815.1">
    <property type="nucleotide sequence ID" value="XM_039284881.1"/>
</dbReference>
<evidence type="ECO:0000313" key="3">
    <source>
        <dbReference type="RefSeq" id="XP_039140816.1"/>
    </source>
</evidence>
<dbReference type="PANTHER" id="PTHR31860:SF5">
    <property type="entry name" value="ARGH (DUF639)"/>
    <property type="match status" value="1"/>
</dbReference>
<organism evidence="1 3">
    <name type="scientific">Dioscorea cayennensis subsp. rotundata</name>
    <name type="common">White Guinea yam</name>
    <name type="synonym">Dioscorea rotundata</name>
    <dbReference type="NCBI Taxonomy" id="55577"/>
    <lineage>
        <taxon>Eukaryota</taxon>
        <taxon>Viridiplantae</taxon>
        <taxon>Streptophyta</taxon>
        <taxon>Embryophyta</taxon>
        <taxon>Tracheophyta</taxon>
        <taxon>Spermatophyta</taxon>
        <taxon>Magnoliopsida</taxon>
        <taxon>Liliopsida</taxon>
        <taxon>Dioscoreales</taxon>
        <taxon>Dioscoreaceae</taxon>
        <taxon>Dioscorea</taxon>
    </lineage>
</organism>
<evidence type="ECO:0000313" key="2">
    <source>
        <dbReference type="RefSeq" id="XP_039140815.1"/>
    </source>
</evidence>
<evidence type="ECO:0000313" key="6">
    <source>
        <dbReference type="RefSeq" id="XP_039140819.1"/>
    </source>
</evidence>
<dbReference type="RefSeq" id="XP_039140819.1">
    <property type="nucleotide sequence ID" value="XM_039284885.1"/>
</dbReference>
<dbReference type="RefSeq" id="XP_039140818.1">
    <property type="nucleotide sequence ID" value="XM_039284884.1"/>
</dbReference>
<accession>A0AB40CLA2</accession>
<evidence type="ECO:0000313" key="1">
    <source>
        <dbReference type="Proteomes" id="UP001515500"/>
    </source>
</evidence>
<sequence length="291" mass="33128">MMLAWESPRSIAEQCHSEGLAKEKEDREDRIDNDIPLFYSDLLPLLVDDEGNVGEEAFVWIVSLFPLAADVVNVRFTFEALTAPTAGRLHFPAYDRFLKEMDKCIKYLQKQQIPTGVELAEDEFILHVEGTAKTQRVVRHIGTTSWPGRLTLTNKALYFEASGALSYENALKIDLSRTEAGHRLSATSTGPWGVPLFDKAITYESEQQSEPIILEFPEMTSSTRRDHWLALVKEIVLLHHFISKFNVESPSKSWELHARTIFGILRLHAAREMLRISPPIPTKFPDILIVR</sequence>
<dbReference type="Proteomes" id="UP001515500">
    <property type="component" value="Chromosome 15"/>
</dbReference>
<evidence type="ECO:0000313" key="5">
    <source>
        <dbReference type="RefSeq" id="XP_039140818.1"/>
    </source>
</evidence>
<dbReference type="PANTHER" id="PTHR31860">
    <property type="entry name" value="HEAT-INDUCIBLE TRANSCRIPTION REPRESSOR (DUF639)-RELATED"/>
    <property type="match status" value="1"/>
</dbReference>
<name>A0AB40CLA2_DIOCR</name>